<dbReference type="GO" id="GO:0016823">
    <property type="term" value="F:hydrolase activity, acting on acid carbon-carbon bonds, in ketonic substances"/>
    <property type="evidence" value="ECO:0007669"/>
    <property type="project" value="InterPro"/>
</dbReference>
<keyword evidence="8" id="KW-1185">Reference proteome</keyword>
<dbReference type="PROSITE" id="PS00187">
    <property type="entry name" value="TPP_ENZYMES"/>
    <property type="match status" value="1"/>
</dbReference>
<proteinExistence type="inferred from homology"/>
<dbReference type="Pfam" id="PF00205">
    <property type="entry name" value="TPP_enzyme_M"/>
    <property type="match status" value="1"/>
</dbReference>
<dbReference type="NCBIfam" id="TIGR04377">
    <property type="entry name" value="myo_inos_iolD"/>
    <property type="match status" value="1"/>
</dbReference>
<comment type="similarity">
    <text evidence="1 3">Belongs to the TPP enzyme family.</text>
</comment>
<keyword evidence="2 3" id="KW-0786">Thiamine pyrophosphate</keyword>
<feature type="domain" description="Thiamine pyrophosphate enzyme N-terminal TPP-binding" evidence="6">
    <location>
        <begin position="55"/>
        <end position="130"/>
    </location>
</feature>
<accession>A0A0S7BV15</accession>
<dbReference type="GO" id="GO:0000287">
    <property type="term" value="F:magnesium ion binding"/>
    <property type="evidence" value="ECO:0007669"/>
    <property type="project" value="InterPro"/>
</dbReference>
<dbReference type="SUPFAM" id="SSF52518">
    <property type="entry name" value="Thiamin diphosphate-binding fold (THDP-binding)"/>
    <property type="match status" value="2"/>
</dbReference>
<dbReference type="GO" id="GO:0050660">
    <property type="term" value="F:flavin adenine dinucleotide binding"/>
    <property type="evidence" value="ECO:0007669"/>
    <property type="project" value="TreeGrafter"/>
</dbReference>
<sequence length="621" mass="68579">MKRIRLTMAQALVKFLDNQYVEFDGVEDRFIDGMLGIFGHGCVVGVGQALEQGGHRIRFYQGHNEQGMAHIAIGYAKQHNRRKIIPCLSSIGPGALNMITACGTASANRIPLLVFPGDTFASRQPDPVLQQVEFPTSYGSTVNDAFKGVCKYWDKVERPEQLMTAMIHAMRVLTDPADTGAVCIALPQDVEGEAYDYPDYFFQKRVWHFDRRPMTQGQTDRAATLIRSSKKPLIICGGGVRYSEAWKELQQFSEDFNIPVCETQAGKSVIAWNHPLNLGGIGVTGTKAANIIAKDADLIIGIGTRFTDFTTCSKWLFQNPNVQMISINICSFDAVKMDALPIQADAKEAIVSLHTVLKKENYRSAYTGEIESVKQEWDAIVDKLYTMPESEEGLSQTRALGEINRFMKSSDIAVGSAGSLPGDMQRLFRPGEPCSYHMEYGFSCMGYEICAAVGVKLSSPSSEVYTFLGDGSFLMLHSELYTAIQEGLKINVMIFDNSGWGCIENLQNNQGTKTFGTVFKARNPESGLLDGSNLPIDFAKIAEGYGAIGYSIRSVQALKSALEDARKQSLPCVFDIKVIPGSMTPGYESWWRVGVAEIAKDKSVQDAYADMQQHISKARDY</sequence>
<dbReference type="PANTHER" id="PTHR18968:SF9">
    <property type="entry name" value="3D-(3,5_4)-TRIHYDROXYCYCLOHEXANE-1,2-DIONE HYDROLASE"/>
    <property type="match status" value="1"/>
</dbReference>
<dbReference type="Pfam" id="PF02776">
    <property type="entry name" value="TPP_enzyme_N"/>
    <property type="match status" value="1"/>
</dbReference>
<gene>
    <name evidence="7" type="ORF">ATC1_131382</name>
</gene>
<dbReference type="PANTHER" id="PTHR18968">
    <property type="entry name" value="THIAMINE PYROPHOSPHATE ENZYMES"/>
    <property type="match status" value="1"/>
</dbReference>
<reference evidence="7" key="1">
    <citation type="journal article" date="2015" name="Genome Announc.">
        <title>Draft Genome Sequence of Anaerolineae Strain TC1, a Novel Isolate from a Methanogenic Wastewater Treatment System.</title>
        <authorList>
            <person name="Matsuura N."/>
            <person name="Tourlousse D.M."/>
            <person name="Sun L."/>
            <person name="Toyonaga M."/>
            <person name="Kuroda K."/>
            <person name="Ohashi A."/>
            <person name="Cruz R."/>
            <person name="Yamaguchi T."/>
            <person name="Sekiguchi Y."/>
        </authorList>
    </citation>
    <scope>NUCLEOTIDE SEQUENCE [LARGE SCALE GENOMIC DNA]</scope>
    <source>
        <strain evidence="7">TC1</strain>
    </source>
</reference>
<dbReference type="InterPro" id="IPR030817">
    <property type="entry name" value="Myo_inos_IolD"/>
</dbReference>
<evidence type="ECO:0000256" key="3">
    <source>
        <dbReference type="RuleBase" id="RU362132"/>
    </source>
</evidence>
<dbReference type="PATRIC" id="fig|1678840.3.peg.2841"/>
<dbReference type="InterPro" id="IPR029035">
    <property type="entry name" value="DHS-like_NAD/FAD-binding_dom"/>
</dbReference>
<dbReference type="OrthoDB" id="4494979at2"/>
<dbReference type="InterPro" id="IPR012000">
    <property type="entry name" value="Thiamin_PyroP_enz_cen_dom"/>
</dbReference>
<dbReference type="GO" id="GO:0003984">
    <property type="term" value="F:acetolactate synthase activity"/>
    <property type="evidence" value="ECO:0007669"/>
    <property type="project" value="TreeGrafter"/>
</dbReference>
<evidence type="ECO:0000259" key="5">
    <source>
        <dbReference type="Pfam" id="PF02775"/>
    </source>
</evidence>
<feature type="domain" description="Thiamine pyrophosphate enzyme central" evidence="4">
    <location>
        <begin position="220"/>
        <end position="352"/>
    </location>
</feature>
<dbReference type="EMBL" id="DF968181">
    <property type="protein sequence ID" value="GAP41393.1"/>
    <property type="molecule type" value="Genomic_DNA"/>
</dbReference>
<evidence type="ECO:0000256" key="1">
    <source>
        <dbReference type="ARBA" id="ARBA00007812"/>
    </source>
</evidence>
<evidence type="ECO:0000259" key="6">
    <source>
        <dbReference type="Pfam" id="PF02776"/>
    </source>
</evidence>
<dbReference type="GO" id="GO:0005948">
    <property type="term" value="C:acetolactate synthase complex"/>
    <property type="evidence" value="ECO:0007669"/>
    <property type="project" value="TreeGrafter"/>
</dbReference>
<dbReference type="InterPro" id="IPR029061">
    <property type="entry name" value="THDP-binding"/>
</dbReference>
<dbReference type="GO" id="GO:0009099">
    <property type="term" value="P:L-valine biosynthetic process"/>
    <property type="evidence" value="ECO:0007669"/>
    <property type="project" value="TreeGrafter"/>
</dbReference>
<dbReference type="Pfam" id="PF02775">
    <property type="entry name" value="TPP_enzyme_C"/>
    <property type="match status" value="1"/>
</dbReference>
<dbReference type="InterPro" id="IPR012001">
    <property type="entry name" value="Thiamin_PyroP_enz_TPP-bd_dom"/>
</dbReference>
<dbReference type="GO" id="GO:0019310">
    <property type="term" value="P:inositol catabolic process"/>
    <property type="evidence" value="ECO:0007669"/>
    <property type="project" value="InterPro"/>
</dbReference>
<dbReference type="InterPro" id="IPR011766">
    <property type="entry name" value="TPP_enzyme_TPP-bd"/>
</dbReference>
<dbReference type="InterPro" id="IPR000399">
    <property type="entry name" value="TPP-bd_CS"/>
</dbReference>
<dbReference type="GO" id="GO:0030976">
    <property type="term" value="F:thiamine pyrophosphate binding"/>
    <property type="evidence" value="ECO:0007669"/>
    <property type="project" value="InterPro"/>
</dbReference>
<dbReference type="STRING" id="1678840.ATC1_131382"/>
<dbReference type="InterPro" id="IPR045229">
    <property type="entry name" value="TPP_enz"/>
</dbReference>
<protein>
    <submittedName>
        <fullName evidence="7">3D-(3,5/4)-trihydroxycyclohexane-1,2-dione hydrolase</fullName>
    </submittedName>
</protein>
<organism evidence="7">
    <name type="scientific">Flexilinea flocculi</name>
    <dbReference type="NCBI Taxonomy" id="1678840"/>
    <lineage>
        <taxon>Bacteria</taxon>
        <taxon>Bacillati</taxon>
        <taxon>Chloroflexota</taxon>
        <taxon>Anaerolineae</taxon>
        <taxon>Anaerolineales</taxon>
        <taxon>Anaerolineaceae</taxon>
        <taxon>Flexilinea</taxon>
    </lineage>
</organism>
<dbReference type="Gene3D" id="3.40.50.970">
    <property type="match status" value="2"/>
</dbReference>
<dbReference type="GO" id="GO:0009097">
    <property type="term" value="P:isoleucine biosynthetic process"/>
    <property type="evidence" value="ECO:0007669"/>
    <property type="project" value="TreeGrafter"/>
</dbReference>
<dbReference type="AlphaFoldDB" id="A0A0S7BV15"/>
<evidence type="ECO:0000259" key="4">
    <source>
        <dbReference type="Pfam" id="PF00205"/>
    </source>
</evidence>
<dbReference type="SUPFAM" id="SSF52467">
    <property type="entry name" value="DHS-like NAD/FAD-binding domain"/>
    <property type="match status" value="1"/>
</dbReference>
<evidence type="ECO:0000313" key="8">
    <source>
        <dbReference type="Proteomes" id="UP000053370"/>
    </source>
</evidence>
<name>A0A0S7BV15_9CHLR</name>
<dbReference type="Proteomes" id="UP000053370">
    <property type="component" value="Unassembled WGS sequence"/>
</dbReference>
<evidence type="ECO:0000313" key="7">
    <source>
        <dbReference type="EMBL" id="GAP41393.1"/>
    </source>
</evidence>
<evidence type="ECO:0000256" key="2">
    <source>
        <dbReference type="ARBA" id="ARBA00023052"/>
    </source>
</evidence>
<keyword evidence="7" id="KW-0378">Hydrolase</keyword>
<dbReference type="RefSeq" id="WP_062282488.1">
    <property type="nucleotide sequence ID" value="NZ_DF968181.1"/>
</dbReference>
<feature type="domain" description="Thiamine pyrophosphate enzyme TPP-binding" evidence="5">
    <location>
        <begin position="417"/>
        <end position="576"/>
    </location>
</feature>
<dbReference type="Gene3D" id="3.40.50.1220">
    <property type="entry name" value="TPP-binding domain"/>
    <property type="match status" value="1"/>
</dbReference>
<dbReference type="CDD" id="cd07035">
    <property type="entry name" value="TPP_PYR_POX_like"/>
    <property type="match status" value="1"/>
</dbReference>